<dbReference type="SUPFAM" id="SSF103473">
    <property type="entry name" value="MFS general substrate transporter"/>
    <property type="match status" value="1"/>
</dbReference>
<feature type="transmembrane region" description="Helical" evidence="5">
    <location>
        <begin position="465"/>
        <end position="485"/>
    </location>
</feature>
<proteinExistence type="predicted"/>
<protein>
    <recommendedName>
        <fullName evidence="8">Major facilitator superfamily (MFS) profile domain-containing protein</fullName>
    </recommendedName>
</protein>
<organism evidence="6 7">
    <name type="scientific">Talaromyces rugulosus</name>
    <name type="common">Penicillium rugulosum</name>
    <dbReference type="NCBI Taxonomy" id="121627"/>
    <lineage>
        <taxon>Eukaryota</taxon>
        <taxon>Fungi</taxon>
        <taxon>Dikarya</taxon>
        <taxon>Ascomycota</taxon>
        <taxon>Pezizomycotina</taxon>
        <taxon>Eurotiomycetes</taxon>
        <taxon>Eurotiomycetidae</taxon>
        <taxon>Eurotiales</taxon>
        <taxon>Trichocomaceae</taxon>
        <taxon>Talaromyces</taxon>
        <taxon>Talaromyces sect. Islandici</taxon>
    </lineage>
</organism>
<dbReference type="InterPro" id="IPR049680">
    <property type="entry name" value="FLVCR1-2_SLC49-like"/>
</dbReference>
<evidence type="ECO:0000256" key="4">
    <source>
        <dbReference type="ARBA" id="ARBA00023136"/>
    </source>
</evidence>
<feature type="transmembrane region" description="Helical" evidence="5">
    <location>
        <begin position="218"/>
        <end position="238"/>
    </location>
</feature>
<dbReference type="Pfam" id="PF07690">
    <property type="entry name" value="MFS_1"/>
    <property type="match status" value="1"/>
</dbReference>
<keyword evidence="7" id="KW-1185">Reference proteome</keyword>
<dbReference type="InterPro" id="IPR011701">
    <property type="entry name" value="MFS"/>
</dbReference>
<dbReference type="InterPro" id="IPR036259">
    <property type="entry name" value="MFS_trans_sf"/>
</dbReference>
<dbReference type="GO" id="GO:0022857">
    <property type="term" value="F:transmembrane transporter activity"/>
    <property type="evidence" value="ECO:0007669"/>
    <property type="project" value="InterPro"/>
</dbReference>
<feature type="transmembrane region" description="Helical" evidence="5">
    <location>
        <begin position="250"/>
        <end position="268"/>
    </location>
</feature>
<dbReference type="Gene3D" id="1.20.1250.20">
    <property type="entry name" value="MFS general substrate transporter like domains"/>
    <property type="match status" value="2"/>
</dbReference>
<comment type="subcellular location">
    <subcellularLocation>
        <location evidence="1">Membrane</location>
        <topology evidence="1">Multi-pass membrane protein</topology>
    </subcellularLocation>
</comment>
<feature type="transmembrane region" description="Helical" evidence="5">
    <location>
        <begin position="123"/>
        <end position="145"/>
    </location>
</feature>
<dbReference type="GO" id="GO:0016020">
    <property type="term" value="C:membrane"/>
    <property type="evidence" value="ECO:0007669"/>
    <property type="project" value="UniProtKB-SubCell"/>
</dbReference>
<dbReference type="Proteomes" id="UP000509510">
    <property type="component" value="Chromosome II"/>
</dbReference>
<sequence length="527" mass="57051">MRSPASGCSSTPPPDQVQKHSTAILYLSIAMSIFSKASAGQSHATASGPAKHGKAAEMPYPKNETNYEVEIAATRGSFRVYKRRFFGLCQLVLLNIVISWDWLTFSSISSTSAEYFQVSESTINWLSTAFLFAFCVATPAVMYMLNKGGPKSVIITASVLILIGNWIRYAGTKAQGGIFGVVMFGQLLLGFAQPFALAAPTRYSDLWFSEQGRTSATAFATLANPLGAAIGQLVDSFWTVKPSDIPNMVLWISVIATITCIPSLFIPARPPTPASASAAVAKTPFGESIRGIVRFREFWLIFIAFSVYVGFFNSVSTLINQILLPYGFSETDAGIAGGVLIVAGLISSAIVSPINDRYKQYLLVIRICVPVHAISYIGLYFAPSSPYGLAPSIVVCALLGVSAFALLPVVLEYLVEITYPYSPEISSTLLWMGGQLLGGIFTIIQTELKAGQDGAHPPQNMKRSLIFSAVIACVVALFPLTLNVIGPKIVNRRLEADWNDIHHAHNRDLDVPLQNRNNTAEARVTDQ</sequence>
<evidence type="ECO:0000256" key="1">
    <source>
        <dbReference type="ARBA" id="ARBA00004141"/>
    </source>
</evidence>
<gene>
    <name evidence="6" type="ORF">TRUGW13939_02843</name>
</gene>
<dbReference type="RefSeq" id="XP_035341923.1">
    <property type="nucleotide sequence ID" value="XM_035486030.1"/>
</dbReference>
<feature type="transmembrane region" description="Helical" evidence="5">
    <location>
        <begin position="335"/>
        <end position="354"/>
    </location>
</feature>
<feature type="transmembrane region" description="Helical" evidence="5">
    <location>
        <begin position="388"/>
        <end position="415"/>
    </location>
</feature>
<evidence type="ECO:0000256" key="2">
    <source>
        <dbReference type="ARBA" id="ARBA00022692"/>
    </source>
</evidence>
<keyword evidence="2 5" id="KW-0812">Transmembrane</keyword>
<evidence type="ECO:0000256" key="3">
    <source>
        <dbReference type="ARBA" id="ARBA00022989"/>
    </source>
</evidence>
<feature type="transmembrane region" description="Helical" evidence="5">
    <location>
        <begin position="361"/>
        <end position="382"/>
    </location>
</feature>
<accession>A0A7H8QQJ5</accession>
<keyword evidence="3 5" id="KW-1133">Transmembrane helix</keyword>
<evidence type="ECO:0000313" key="7">
    <source>
        <dbReference type="Proteomes" id="UP000509510"/>
    </source>
</evidence>
<dbReference type="KEGG" id="trg:TRUGW13939_02843"/>
<evidence type="ECO:0000256" key="5">
    <source>
        <dbReference type="SAM" id="Phobius"/>
    </source>
</evidence>
<name>A0A7H8QQJ5_TALRU</name>
<feature type="transmembrane region" description="Helical" evidence="5">
    <location>
        <begin position="85"/>
        <end position="103"/>
    </location>
</feature>
<dbReference type="GeneID" id="55990350"/>
<dbReference type="EMBL" id="CP055899">
    <property type="protein sequence ID" value="QKX55745.1"/>
    <property type="molecule type" value="Genomic_DNA"/>
</dbReference>
<feature type="transmembrane region" description="Helical" evidence="5">
    <location>
        <begin position="298"/>
        <end position="323"/>
    </location>
</feature>
<keyword evidence="4 5" id="KW-0472">Membrane</keyword>
<feature type="transmembrane region" description="Helical" evidence="5">
    <location>
        <begin position="177"/>
        <end position="197"/>
    </location>
</feature>
<dbReference type="PANTHER" id="PTHR10924:SF6">
    <property type="entry name" value="SOLUTE CARRIER FAMILY 49 MEMBER A3"/>
    <property type="match status" value="1"/>
</dbReference>
<dbReference type="AlphaFoldDB" id="A0A7H8QQJ5"/>
<feature type="transmembrane region" description="Helical" evidence="5">
    <location>
        <begin position="152"/>
        <end position="171"/>
    </location>
</feature>
<feature type="transmembrane region" description="Helical" evidence="5">
    <location>
        <begin position="427"/>
        <end position="445"/>
    </location>
</feature>
<reference evidence="7" key="1">
    <citation type="submission" date="2020-06" db="EMBL/GenBank/DDBJ databases">
        <title>A chromosome-scale genome assembly of Talaromyces rugulosus W13939.</title>
        <authorList>
            <person name="Wang B."/>
            <person name="Guo L."/>
            <person name="Ye K."/>
            <person name="Wang L."/>
        </authorList>
    </citation>
    <scope>NUCLEOTIDE SEQUENCE [LARGE SCALE GENOMIC DNA]</scope>
    <source>
        <strain evidence="7">W13939</strain>
    </source>
</reference>
<dbReference type="PANTHER" id="PTHR10924">
    <property type="entry name" value="MAJOR FACILITATOR SUPERFAMILY PROTEIN-RELATED"/>
    <property type="match status" value="1"/>
</dbReference>
<evidence type="ECO:0008006" key="8">
    <source>
        <dbReference type="Google" id="ProtNLM"/>
    </source>
</evidence>
<evidence type="ECO:0000313" key="6">
    <source>
        <dbReference type="EMBL" id="QKX55745.1"/>
    </source>
</evidence>
<dbReference type="OrthoDB" id="422206at2759"/>